<evidence type="ECO:0000313" key="6">
    <source>
        <dbReference type="EMBL" id="KAH0460261.1"/>
    </source>
</evidence>
<dbReference type="PANTHER" id="PTHR31719:SF134">
    <property type="entry name" value="NAC DOMAIN-CONTAINING PROTEIN 104"/>
    <property type="match status" value="1"/>
</dbReference>
<gene>
    <name evidence="6" type="ORF">IEQ34_010924</name>
</gene>
<dbReference type="AlphaFoldDB" id="A0AAV7GU49"/>
<dbReference type="GO" id="GO:0006355">
    <property type="term" value="P:regulation of DNA-templated transcription"/>
    <property type="evidence" value="ECO:0007669"/>
    <property type="project" value="InterPro"/>
</dbReference>
<dbReference type="PANTHER" id="PTHR31719">
    <property type="entry name" value="NAC TRANSCRIPTION FACTOR 56"/>
    <property type="match status" value="1"/>
</dbReference>
<proteinExistence type="predicted"/>
<dbReference type="PROSITE" id="PS51005">
    <property type="entry name" value="NAC"/>
    <property type="match status" value="1"/>
</dbReference>
<dbReference type="Gene3D" id="2.170.150.80">
    <property type="entry name" value="NAC domain"/>
    <property type="match status" value="1"/>
</dbReference>
<dbReference type="EMBL" id="JAGFBR010000010">
    <property type="protein sequence ID" value="KAH0460261.1"/>
    <property type="molecule type" value="Genomic_DNA"/>
</dbReference>
<keyword evidence="4" id="KW-0539">Nucleus</keyword>
<dbReference type="InterPro" id="IPR036093">
    <property type="entry name" value="NAC_dom_sf"/>
</dbReference>
<evidence type="ECO:0000256" key="1">
    <source>
        <dbReference type="ARBA" id="ARBA00023015"/>
    </source>
</evidence>
<organism evidence="6 7">
    <name type="scientific">Dendrobium chrysotoxum</name>
    <name type="common">Orchid</name>
    <dbReference type="NCBI Taxonomy" id="161865"/>
    <lineage>
        <taxon>Eukaryota</taxon>
        <taxon>Viridiplantae</taxon>
        <taxon>Streptophyta</taxon>
        <taxon>Embryophyta</taxon>
        <taxon>Tracheophyta</taxon>
        <taxon>Spermatophyta</taxon>
        <taxon>Magnoliopsida</taxon>
        <taxon>Liliopsida</taxon>
        <taxon>Asparagales</taxon>
        <taxon>Orchidaceae</taxon>
        <taxon>Epidendroideae</taxon>
        <taxon>Malaxideae</taxon>
        <taxon>Dendrobiinae</taxon>
        <taxon>Dendrobium</taxon>
    </lineage>
</organism>
<evidence type="ECO:0000256" key="2">
    <source>
        <dbReference type="ARBA" id="ARBA00023125"/>
    </source>
</evidence>
<evidence type="ECO:0000259" key="5">
    <source>
        <dbReference type="PROSITE" id="PS51005"/>
    </source>
</evidence>
<sequence length="195" mass="22344">MAEQAAGHLPPGFHFLPSDEELVNHFLYNKVTALFPFHHSIIPTLDLHLFDPWHLHCKALNGSGNYWYFFTQRTHNRETPNGYWKQVGVDEPVKEVGIRKTFVFKVGNGLEETKQDWVMDEFCLVDSFGSSSSSRKSSQKKEYSTLADGDKWVVCRVYETCCGIQPSSEEDGTELSCLDQVFLSFDDYDEVSFPN</sequence>
<dbReference type="GO" id="GO:0048731">
    <property type="term" value="P:system development"/>
    <property type="evidence" value="ECO:0007669"/>
    <property type="project" value="TreeGrafter"/>
</dbReference>
<keyword evidence="7" id="KW-1185">Reference proteome</keyword>
<accession>A0AAV7GU49</accession>
<evidence type="ECO:0000256" key="4">
    <source>
        <dbReference type="ARBA" id="ARBA00023242"/>
    </source>
</evidence>
<keyword evidence="2" id="KW-0238">DNA-binding</keyword>
<keyword evidence="1" id="KW-0805">Transcription regulation</keyword>
<dbReference type="Proteomes" id="UP000775213">
    <property type="component" value="Unassembled WGS sequence"/>
</dbReference>
<dbReference type="InterPro" id="IPR003441">
    <property type="entry name" value="NAC-dom"/>
</dbReference>
<feature type="domain" description="NAC" evidence="5">
    <location>
        <begin position="9"/>
        <end position="160"/>
    </location>
</feature>
<comment type="caution">
    <text evidence="6">The sequence shown here is derived from an EMBL/GenBank/DDBJ whole genome shotgun (WGS) entry which is preliminary data.</text>
</comment>
<reference evidence="6 7" key="1">
    <citation type="journal article" date="2021" name="Hortic Res">
        <title>Chromosome-scale assembly of the Dendrobium chrysotoxum genome enhances the understanding of orchid evolution.</title>
        <authorList>
            <person name="Zhang Y."/>
            <person name="Zhang G.Q."/>
            <person name="Zhang D."/>
            <person name="Liu X.D."/>
            <person name="Xu X.Y."/>
            <person name="Sun W.H."/>
            <person name="Yu X."/>
            <person name="Zhu X."/>
            <person name="Wang Z.W."/>
            <person name="Zhao X."/>
            <person name="Zhong W.Y."/>
            <person name="Chen H."/>
            <person name="Yin W.L."/>
            <person name="Huang T."/>
            <person name="Niu S.C."/>
            <person name="Liu Z.J."/>
        </authorList>
    </citation>
    <scope>NUCLEOTIDE SEQUENCE [LARGE SCALE GENOMIC DNA]</scope>
    <source>
        <strain evidence="6">Lindl</strain>
    </source>
</reference>
<dbReference type="Pfam" id="PF02365">
    <property type="entry name" value="NAM"/>
    <property type="match status" value="1"/>
</dbReference>
<dbReference type="SUPFAM" id="SSF101941">
    <property type="entry name" value="NAC domain"/>
    <property type="match status" value="1"/>
</dbReference>
<evidence type="ECO:0000256" key="3">
    <source>
        <dbReference type="ARBA" id="ARBA00023163"/>
    </source>
</evidence>
<protein>
    <recommendedName>
        <fullName evidence="5">NAC domain-containing protein</fullName>
    </recommendedName>
</protein>
<evidence type="ECO:0000313" key="7">
    <source>
        <dbReference type="Proteomes" id="UP000775213"/>
    </source>
</evidence>
<keyword evidence="3" id="KW-0804">Transcription</keyword>
<dbReference type="GO" id="GO:0003677">
    <property type="term" value="F:DNA binding"/>
    <property type="evidence" value="ECO:0007669"/>
    <property type="project" value="UniProtKB-KW"/>
</dbReference>
<name>A0AAV7GU49_DENCH</name>